<sequence>MFQSIADFTPINKVTVFWSQSLTTGTMIFKATGPSIEVDLTSQTTQTISFLGPAGAGTFAPGPLPPTPS</sequence>
<evidence type="ECO:0000313" key="2">
    <source>
        <dbReference type="Proteomes" id="UP000284842"/>
    </source>
</evidence>
<dbReference type="Proteomes" id="UP000284842">
    <property type="component" value="Unassembled WGS sequence"/>
</dbReference>
<organism evidence="1 2">
    <name type="scientific">Panaeolus cyanescens</name>
    <dbReference type="NCBI Taxonomy" id="181874"/>
    <lineage>
        <taxon>Eukaryota</taxon>
        <taxon>Fungi</taxon>
        <taxon>Dikarya</taxon>
        <taxon>Basidiomycota</taxon>
        <taxon>Agaricomycotina</taxon>
        <taxon>Agaricomycetes</taxon>
        <taxon>Agaricomycetidae</taxon>
        <taxon>Agaricales</taxon>
        <taxon>Agaricineae</taxon>
        <taxon>Galeropsidaceae</taxon>
        <taxon>Panaeolus</taxon>
    </lineage>
</organism>
<dbReference type="AlphaFoldDB" id="A0A409WZ11"/>
<reference evidence="1 2" key="1">
    <citation type="journal article" date="2018" name="Evol. Lett.">
        <title>Horizontal gene cluster transfer increased hallucinogenic mushroom diversity.</title>
        <authorList>
            <person name="Reynolds H.T."/>
            <person name="Vijayakumar V."/>
            <person name="Gluck-Thaler E."/>
            <person name="Korotkin H.B."/>
            <person name="Matheny P.B."/>
            <person name="Slot J.C."/>
        </authorList>
    </citation>
    <scope>NUCLEOTIDE SEQUENCE [LARGE SCALE GENOMIC DNA]</scope>
    <source>
        <strain evidence="1 2">2629</strain>
    </source>
</reference>
<evidence type="ECO:0000313" key="1">
    <source>
        <dbReference type="EMBL" id="PPQ83773.1"/>
    </source>
</evidence>
<dbReference type="InParanoid" id="A0A409WZ11"/>
<gene>
    <name evidence="1" type="ORF">CVT24_007451</name>
</gene>
<name>A0A409WZ11_9AGAR</name>
<proteinExistence type="predicted"/>
<keyword evidence="2" id="KW-1185">Reference proteome</keyword>
<dbReference type="OrthoDB" id="5335008at2759"/>
<protein>
    <submittedName>
        <fullName evidence="1">Uncharacterized protein</fullName>
    </submittedName>
</protein>
<comment type="caution">
    <text evidence="1">The sequence shown here is derived from an EMBL/GenBank/DDBJ whole genome shotgun (WGS) entry which is preliminary data.</text>
</comment>
<accession>A0A409WZ11</accession>
<dbReference type="EMBL" id="NHTK01004987">
    <property type="protein sequence ID" value="PPQ83773.1"/>
    <property type="molecule type" value="Genomic_DNA"/>
</dbReference>